<accession>H2AQH1</accession>
<dbReference type="HOGENOM" id="CLU_1277783_0_0_1"/>
<dbReference type="Proteomes" id="UP000005220">
    <property type="component" value="Chromosome 2"/>
</dbReference>
<organism evidence="1 2">
    <name type="scientific">Kazachstania africana (strain ATCC 22294 / BCRC 22015 / CBS 2517 / CECT 1963 / NBRC 1671 / NRRL Y-8276)</name>
    <name type="common">Yeast</name>
    <name type="synonym">Kluyveromyces africanus</name>
    <dbReference type="NCBI Taxonomy" id="1071382"/>
    <lineage>
        <taxon>Eukaryota</taxon>
        <taxon>Fungi</taxon>
        <taxon>Dikarya</taxon>
        <taxon>Ascomycota</taxon>
        <taxon>Saccharomycotina</taxon>
        <taxon>Saccharomycetes</taxon>
        <taxon>Saccharomycetales</taxon>
        <taxon>Saccharomycetaceae</taxon>
        <taxon>Kazachstania</taxon>
    </lineage>
</organism>
<dbReference type="eggNOG" id="ENOG502RZ0B">
    <property type="taxonomic scope" value="Eukaryota"/>
</dbReference>
<name>H2AQH1_KAZAF</name>
<dbReference type="AlphaFoldDB" id="H2AQH1"/>
<keyword evidence="2" id="KW-1185">Reference proteome</keyword>
<dbReference type="OrthoDB" id="4038251at2759"/>
<dbReference type="RefSeq" id="XP_003955756.1">
    <property type="nucleotide sequence ID" value="XM_003955707.1"/>
</dbReference>
<dbReference type="KEGG" id="kaf:KAFR_0B03250"/>
<evidence type="ECO:0000313" key="1">
    <source>
        <dbReference type="EMBL" id="CCF56621.1"/>
    </source>
</evidence>
<reference evidence="1 2" key="1">
    <citation type="journal article" date="2011" name="Proc. Natl. Acad. Sci. U.S.A.">
        <title>Evolutionary erosion of yeast sex chromosomes by mating-type switching accidents.</title>
        <authorList>
            <person name="Gordon J.L."/>
            <person name="Armisen D."/>
            <person name="Proux-Wera E."/>
            <person name="Oheigeartaigh S.S."/>
            <person name="Byrne K.P."/>
            <person name="Wolfe K.H."/>
        </authorList>
    </citation>
    <scope>NUCLEOTIDE SEQUENCE [LARGE SCALE GENOMIC DNA]</scope>
    <source>
        <strain evidence="2">ATCC 22294 / BCRC 22015 / CBS 2517 / CECT 1963 / NBRC 1671 / NRRL Y-8276</strain>
    </source>
</reference>
<dbReference type="GeneID" id="13883081"/>
<dbReference type="InterPro" id="IPR035237">
    <property type="entry name" value="DUF5341"/>
</dbReference>
<dbReference type="Pfam" id="PF17276">
    <property type="entry name" value="DUF5341"/>
    <property type="match status" value="1"/>
</dbReference>
<dbReference type="EMBL" id="HE650822">
    <property type="protein sequence ID" value="CCF56621.1"/>
    <property type="molecule type" value="Genomic_DNA"/>
</dbReference>
<protein>
    <submittedName>
        <fullName evidence="1">Uncharacterized protein</fullName>
    </submittedName>
</protein>
<dbReference type="InParanoid" id="H2AQH1"/>
<proteinExistence type="predicted"/>
<sequence length="216" mass="24088">MVVQAVLTPYLLKEGLSPDLNFLNVTQSTNLSSFINHPTIWGVSAFNLSVSAELSKRDSEMSILPSLLFHTDLGTHHAVGLHLDHSALISKILDAIPGQLPEQYLAKRDDGFEVDWVSYNYDNVNKDLAVQWTQDPEALGQEEISYAFETFVEANTGWKWCIDATIDDVPSEPMDNNHYQNLETAIHGEIYLNTYGGIDSQCNEAYDCEDGKCDGV</sequence>
<dbReference type="FunCoup" id="H2AQH1">
    <property type="interactions" value="19"/>
</dbReference>
<evidence type="ECO:0000313" key="2">
    <source>
        <dbReference type="Proteomes" id="UP000005220"/>
    </source>
</evidence>
<gene>
    <name evidence="1" type="primary">KAFR0B03250</name>
    <name evidence="1" type="ORF">KAFR_0B03250</name>
</gene>